<reference evidence="1" key="1">
    <citation type="submission" date="2016-04" db="EMBL/GenBank/DDBJ databases">
        <authorList>
            <person name="Evans L.H."/>
            <person name="Alamgir A."/>
            <person name="Owens N."/>
            <person name="Weber N.D."/>
            <person name="Virtaneva K."/>
            <person name="Barbian K."/>
            <person name="Babar A."/>
            <person name="Rosenke K."/>
        </authorList>
    </citation>
    <scope>NUCLEOTIDE SEQUENCE</scope>
    <source>
        <strain evidence="1">Nono1</strain>
    </source>
</reference>
<gene>
    <name evidence="1" type="ORF">BN4615_P5545</name>
</gene>
<accession>A0A1M4EAU3</accession>
<sequence>MSYLRNPSFEAPDIAPWARMNQAGSVQYKIWGTGDARSGDAVLVMSTSQAEGSVAQDFTVSGPPPSVSCFAWVRSGSQQPVKGSLTIWDLSANRAVSARFTATSEWRLVTCAMDTSGTSPKQIRVEFYLQTVNRELWIDSVNAF</sequence>
<dbReference type="AlphaFoldDB" id="A0A1M4EAU3"/>
<proteinExistence type="predicted"/>
<protein>
    <submittedName>
        <fullName evidence="1">Uncharacterized protein</fullName>
    </submittedName>
</protein>
<name>A0A1M4EAU3_9ACTN</name>
<dbReference type="Gene3D" id="2.60.120.260">
    <property type="entry name" value="Galactose-binding domain-like"/>
    <property type="match status" value="1"/>
</dbReference>
<dbReference type="RefSeq" id="WP_225275364.1">
    <property type="nucleotide sequence ID" value="NZ_CP084058.1"/>
</dbReference>
<organism evidence="1">
    <name type="scientific">Nonomuraea gerenzanensis</name>
    <dbReference type="NCBI Taxonomy" id="93944"/>
    <lineage>
        <taxon>Bacteria</taxon>
        <taxon>Bacillati</taxon>
        <taxon>Actinomycetota</taxon>
        <taxon>Actinomycetes</taxon>
        <taxon>Streptosporangiales</taxon>
        <taxon>Streptosporangiaceae</taxon>
        <taxon>Nonomuraea</taxon>
    </lineage>
</organism>
<dbReference type="EMBL" id="LT559118">
    <property type="protein sequence ID" value="SBO96029.1"/>
    <property type="molecule type" value="Genomic_DNA"/>
</dbReference>
<evidence type="ECO:0000313" key="1">
    <source>
        <dbReference type="EMBL" id="SBO96029.1"/>
    </source>
</evidence>